<dbReference type="EMBL" id="OX596108">
    <property type="protein sequence ID" value="CAN0230668.1"/>
    <property type="molecule type" value="Genomic_DNA"/>
</dbReference>
<evidence type="ECO:0000313" key="1">
    <source>
        <dbReference type="EMBL" id="CAN0230668.1"/>
    </source>
</evidence>
<gene>
    <name evidence="1" type="ORF">MRATA1EN22A_LOCUS14016</name>
</gene>
<protein>
    <submittedName>
        <fullName evidence="1">Uncharacterized protein</fullName>
    </submittedName>
</protein>
<dbReference type="Proteomes" id="UP001162501">
    <property type="component" value="Chromosome 24"/>
</dbReference>
<name>A0AC59Z4Y1_RANTA</name>
<sequence>MVRMHPVGGAPRGQGNARAEALLLAQQATNTGHCGSSGRRREGSSTGGCSQGQDATQEQRTRCPWSNGTEVLHRPEKQAARVQSPLAVTKRTDLAGTQNRQAQV</sequence>
<organism evidence="1 2">
    <name type="scientific">Rangifer tarandus platyrhynchus</name>
    <name type="common">Svalbard reindeer</name>
    <dbReference type="NCBI Taxonomy" id="3082113"/>
    <lineage>
        <taxon>Eukaryota</taxon>
        <taxon>Metazoa</taxon>
        <taxon>Chordata</taxon>
        <taxon>Craniata</taxon>
        <taxon>Vertebrata</taxon>
        <taxon>Euteleostomi</taxon>
        <taxon>Mammalia</taxon>
        <taxon>Eutheria</taxon>
        <taxon>Laurasiatheria</taxon>
        <taxon>Artiodactyla</taxon>
        <taxon>Ruminantia</taxon>
        <taxon>Pecora</taxon>
        <taxon>Cervidae</taxon>
        <taxon>Odocoileinae</taxon>
        <taxon>Rangifer</taxon>
    </lineage>
</organism>
<reference evidence="1" key="2">
    <citation type="submission" date="2025-03" db="EMBL/GenBank/DDBJ databases">
        <authorList>
            <consortium name="ELIXIR-Norway"/>
            <consortium name="Elixir Norway"/>
        </authorList>
    </citation>
    <scope>NUCLEOTIDE SEQUENCE</scope>
</reference>
<accession>A0AC59Z4Y1</accession>
<reference evidence="1" key="1">
    <citation type="submission" date="2023-05" db="EMBL/GenBank/DDBJ databases">
        <authorList>
            <consortium name="ELIXIR-Norway"/>
        </authorList>
    </citation>
    <scope>NUCLEOTIDE SEQUENCE</scope>
</reference>
<evidence type="ECO:0000313" key="2">
    <source>
        <dbReference type="Proteomes" id="UP001162501"/>
    </source>
</evidence>
<proteinExistence type="predicted"/>